<dbReference type="RefSeq" id="XP_018038737.1">
    <property type="nucleotide sequence ID" value="XM_018177967.1"/>
</dbReference>
<protein>
    <submittedName>
        <fullName evidence="2">Uncharacterized protein</fullName>
    </submittedName>
</protein>
<dbReference type="EMBL" id="KV441550">
    <property type="protein sequence ID" value="OAG08372.1"/>
    <property type="molecule type" value="Genomic_DNA"/>
</dbReference>
<proteinExistence type="predicted"/>
<accession>A0A177CN24</accession>
<feature type="signal peptide" evidence="1">
    <location>
        <begin position="1"/>
        <end position="24"/>
    </location>
</feature>
<sequence>MFPKTLTRLALGILFPSLIAKANAQAQICRSNEPFVYFNSSKTVALPALNNNGPMLYDDPDETWYFSTRTVYKTPGADAMTTMWLNTGNSSMYDIGSCWQTTWTHGINGFTFSRDVLERSVDDKGDCKIMLGEECIAGLKRHYLDAAMRSASRASCDGDIFNATVPQECAGLVSGGSVWRGGLFGSEARLDYALNETMLEQEGCPNNSVAVNNSIHGGSGTGGSYNHAVRFPQPYFLTFWPNRTHDPRSAGMESDYVRVELLCLRTDDIEEGSPVPPSAQELLDAQGVEYAGNASNRSSGSGGGEDSTGGATAMKLMAPFLSAAAIAGLLLA</sequence>
<name>A0A177CN24_9PLEO</name>
<evidence type="ECO:0000313" key="2">
    <source>
        <dbReference type="EMBL" id="OAG08372.1"/>
    </source>
</evidence>
<keyword evidence="1" id="KW-0732">Signal</keyword>
<keyword evidence="3" id="KW-1185">Reference proteome</keyword>
<evidence type="ECO:0000313" key="3">
    <source>
        <dbReference type="Proteomes" id="UP000077069"/>
    </source>
</evidence>
<organism evidence="2 3">
    <name type="scientific">Paraphaeosphaeria sporulosa</name>
    <dbReference type="NCBI Taxonomy" id="1460663"/>
    <lineage>
        <taxon>Eukaryota</taxon>
        <taxon>Fungi</taxon>
        <taxon>Dikarya</taxon>
        <taxon>Ascomycota</taxon>
        <taxon>Pezizomycotina</taxon>
        <taxon>Dothideomycetes</taxon>
        <taxon>Pleosporomycetidae</taxon>
        <taxon>Pleosporales</taxon>
        <taxon>Massarineae</taxon>
        <taxon>Didymosphaeriaceae</taxon>
        <taxon>Paraphaeosphaeria</taxon>
    </lineage>
</organism>
<evidence type="ECO:0000256" key="1">
    <source>
        <dbReference type="SAM" id="SignalP"/>
    </source>
</evidence>
<feature type="chain" id="PRO_5008058406" evidence="1">
    <location>
        <begin position="25"/>
        <end position="332"/>
    </location>
</feature>
<reference evidence="2 3" key="1">
    <citation type="submission" date="2016-05" db="EMBL/GenBank/DDBJ databases">
        <title>Comparative analysis of secretome profiles of manganese(II)-oxidizing ascomycete fungi.</title>
        <authorList>
            <consortium name="DOE Joint Genome Institute"/>
            <person name="Zeiner C.A."/>
            <person name="Purvine S.O."/>
            <person name="Zink E.M."/>
            <person name="Wu S."/>
            <person name="Pasa-Tolic L."/>
            <person name="Chaput D.L."/>
            <person name="Haridas S."/>
            <person name="Grigoriev I.V."/>
            <person name="Santelli C.M."/>
            <person name="Hansel C.M."/>
        </authorList>
    </citation>
    <scope>NUCLEOTIDE SEQUENCE [LARGE SCALE GENOMIC DNA]</scope>
    <source>
        <strain evidence="2 3">AP3s5-JAC2a</strain>
    </source>
</reference>
<dbReference type="AlphaFoldDB" id="A0A177CN24"/>
<dbReference type="Proteomes" id="UP000077069">
    <property type="component" value="Unassembled WGS sequence"/>
</dbReference>
<gene>
    <name evidence="2" type="ORF">CC84DRAFT_1162341</name>
</gene>
<dbReference type="InParanoid" id="A0A177CN24"/>
<dbReference type="GeneID" id="28761453"/>
<dbReference type="OrthoDB" id="3766473at2759"/>